<keyword evidence="1" id="KW-1185">Reference proteome</keyword>
<dbReference type="RefSeq" id="XP_075087748.1">
    <property type="nucleotide sequence ID" value="XM_075231647.1"/>
</dbReference>
<dbReference type="Proteomes" id="UP000790787">
    <property type="component" value="Chromosome 15"/>
</dbReference>
<proteinExistence type="predicted"/>
<reference evidence="2" key="2">
    <citation type="submission" date="2025-08" db="UniProtKB">
        <authorList>
            <consortium name="RefSeq"/>
        </authorList>
    </citation>
    <scope>IDENTIFICATION</scope>
    <source>
        <tissue evidence="2">Leaf</tissue>
    </source>
</reference>
<reference evidence="1" key="1">
    <citation type="journal article" date="2014" name="Nat. Commun.">
        <title>The tobacco genome sequence and its comparison with those of tomato and potato.</title>
        <authorList>
            <person name="Sierro N."/>
            <person name="Battey J.N."/>
            <person name="Ouadi S."/>
            <person name="Bakaher N."/>
            <person name="Bovet L."/>
            <person name="Willig A."/>
            <person name="Goepfert S."/>
            <person name="Peitsch M.C."/>
            <person name="Ivanov N.V."/>
        </authorList>
    </citation>
    <scope>NUCLEOTIDE SEQUENCE [LARGE SCALE GENOMIC DNA]</scope>
</reference>
<name>A0AC58SS09_TOBAC</name>
<gene>
    <name evidence="2" type="primary">LOC142169741</name>
</gene>
<sequence>MTINNSENLGTTTGTSPSVIQVDANGTQYAPGAILVMDHNHPLYLHSTDISGISLISLQLTGSKNYFLWSKYMRIALLGRNKLGFVDGSWKKENFREEFWGMVYADSDQDVWEDLKERFNKVDGSRSFSLHQEIIRLTQGTTSVKTYFTKLKELWVELEALVPLLSCKCDKSREFVAYL</sequence>
<evidence type="ECO:0000313" key="2">
    <source>
        <dbReference type="RefSeq" id="XP_075087748.1"/>
    </source>
</evidence>
<accession>A0AC58SS09</accession>
<protein>
    <submittedName>
        <fullName evidence="2">Uncharacterized protein LOC142169741</fullName>
    </submittedName>
</protein>
<evidence type="ECO:0000313" key="1">
    <source>
        <dbReference type="Proteomes" id="UP000790787"/>
    </source>
</evidence>
<organism evidence="1 2">
    <name type="scientific">Nicotiana tabacum</name>
    <name type="common">Common tobacco</name>
    <dbReference type="NCBI Taxonomy" id="4097"/>
    <lineage>
        <taxon>Eukaryota</taxon>
        <taxon>Viridiplantae</taxon>
        <taxon>Streptophyta</taxon>
        <taxon>Embryophyta</taxon>
        <taxon>Tracheophyta</taxon>
        <taxon>Spermatophyta</taxon>
        <taxon>Magnoliopsida</taxon>
        <taxon>eudicotyledons</taxon>
        <taxon>Gunneridae</taxon>
        <taxon>Pentapetalae</taxon>
        <taxon>asterids</taxon>
        <taxon>lamiids</taxon>
        <taxon>Solanales</taxon>
        <taxon>Solanaceae</taxon>
        <taxon>Nicotianoideae</taxon>
        <taxon>Nicotianeae</taxon>
        <taxon>Nicotiana</taxon>
    </lineage>
</organism>